<dbReference type="GO" id="GO:0006355">
    <property type="term" value="P:regulation of DNA-templated transcription"/>
    <property type="evidence" value="ECO:0007669"/>
    <property type="project" value="TreeGrafter"/>
</dbReference>
<dbReference type="InterPro" id="IPR009210">
    <property type="entry name" value="ASCC1"/>
</dbReference>
<protein>
    <recommendedName>
        <fullName evidence="2">K Homology domain-containing protein</fullName>
    </recommendedName>
</protein>
<dbReference type="SUPFAM" id="SSF55144">
    <property type="entry name" value="LigT-like"/>
    <property type="match status" value="1"/>
</dbReference>
<proteinExistence type="predicted"/>
<dbReference type="OrthoDB" id="277832at2759"/>
<dbReference type="InterPro" id="IPR009097">
    <property type="entry name" value="Cyclic_Pdiesterase"/>
</dbReference>
<accession>A0A484BS92</accession>
<dbReference type="Gene3D" id="3.30.1370.10">
    <property type="entry name" value="K Homology domain, type 1"/>
    <property type="match status" value="1"/>
</dbReference>
<dbReference type="PROSITE" id="PS50084">
    <property type="entry name" value="KH_TYPE_1"/>
    <property type="match status" value="1"/>
</dbReference>
<dbReference type="Pfam" id="PF10469">
    <property type="entry name" value="AKAP7_NLS"/>
    <property type="match status" value="1"/>
</dbReference>
<dbReference type="InterPro" id="IPR019510">
    <property type="entry name" value="AKAP7-like_phosphoesterase"/>
</dbReference>
<dbReference type="KEGG" id="dnv:108653289"/>
<dbReference type="GO" id="GO:0006307">
    <property type="term" value="P:DNA alkylation repair"/>
    <property type="evidence" value="ECO:0007669"/>
    <property type="project" value="InterPro"/>
</dbReference>
<dbReference type="CDD" id="cd22419">
    <property type="entry name" value="KH-I_ASCC1"/>
    <property type="match status" value="1"/>
</dbReference>
<dbReference type="GO" id="GO:0003723">
    <property type="term" value="F:RNA binding"/>
    <property type="evidence" value="ECO:0007669"/>
    <property type="project" value="UniProtKB-UniRule"/>
</dbReference>
<feature type="domain" description="K Homology" evidence="2">
    <location>
        <begin position="71"/>
        <end position="140"/>
    </location>
</feature>
<dbReference type="PANTHER" id="PTHR13360">
    <property type="entry name" value="ACTIVATING SIGNAL COINTEGRATOR 1 COMPLEX SUBUNIT 1"/>
    <property type="match status" value="1"/>
</dbReference>
<dbReference type="InterPro" id="IPR036612">
    <property type="entry name" value="KH_dom_type_1_sf"/>
</dbReference>
<dbReference type="SMART" id="SM00322">
    <property type="entry name" value="KH"/>
    <property type="match status" value="1"/>
</dbReference>
<comment type="caution">
    <text evidence="3">The sequence shown here is derived from an EMBL/GenBank/DDBJ whole genome shotgun (WGS) entry which is preliminary data.</text>
</comment>
<evidence type="ECO:0000313" key="3">
    <source>
        <dbReference type="EMBL" id="TDG51696.1"/>
    </source>
</evidence>
<evidence type="ECO:0000259" key="2">
    <source>
        <dbReference type="SMART" id="SM00322"/>
    </source>
</evidence>
<dbReference type="OMA" id="CLAHFQT"/>
<reference evidence="3 4" key="1">
    <citation type="journal article" date="2019" name="J. Hered.">
        <title>An Improved Genome Assembly for Drosophila navojoa, the Basal Species in the mojavensis Cluster.</title>
        <authorList>
            <person name="Vanderlinde T."/>
            <person name="Dupim E.G."/>
            <person name="Nazario-Yepiz N.O."/>
            <person name="Carvalho A.B."/>
        </authorList>
    </citation>
    <scope>NUCLEOTIDE SEQUENCE [LARGE SCALE GENOMIC DNA]</scope>
    <source>
        <strain evidence="3">Navoj_Jal97</strain>
        <tissue evidence="3">Whole organism</tissue>
    </source>
</reference>
<keyword evidence="1" id="KW-0694">RNA-binding</keyword>
<dbReference type="InterPro" id="IPR047538">
    <property type="entry name" value="KH-I_ASCC1"/>
</dbReference>
<dbReference type="PANTHER" id="PTHR13360:SF1">
    <property type="entry name" value="ACTIVATING SIGNAL COINTEGRATOR 1 COMPLEX SUBUNIT 1"/>
    <property type="match status" value="1"/>
</dbReference>
<dbReference type="InterPro" id="IPR004088">
    <property type="entry name" value="KH_dom_type_1"/>
</dbReference>
<organism evidence="3 4">
    <name type="scientific">Drosophila navojoa</name>
    <name type="common">Fruit fly</name>
    <dbReference type="NCBI Taxonomy" id="7232"/>
    <lineage>
        <taxon>Eukaryota</taxon>
        <taxon>Metazoa</taxon>
        <taxon>Ecdysozoa</taxon>
        <taxon>Arthropoda</taxon>
        <taxon>Hexapoda</taxon>
        <taxon>Insecta</taxon>
        <taxon>Pterygota</taxon>
        <taxon>Neoptera</taxon>
        <taxon>Endopterygota</taxon>
        <taxon>Diptera</taxon>
        <taxon>Brachycera</taxon>
        <taxon>Muscomorpha</taxon>
        <taxon>Ephydroidea</taxon>
        <taxon>Drosophilidae</taxon>
        <taxon>Drosophila</taxon>
    </lineage>
</organism>
<evidence type="ECO:0000313" key="4">
    <source>
        <dbReference type="Proteomes" id="UP000295192"/>
    </source>
</evidence>
<dbReference type="Gene3D" id="3.90.1140.10">
    <property type="entry name" value="Cyclic phosphodiesterase"/>
    <property type="match status" value="1"/>
</dbReference>
<dbReference type="AlphaFoldDB" id="A0A484BS92"/>
<evidence type="ECO:0000256" key="1">
    <source>
        <dbReference type="PROSITE-ProRule" id="PRU00117"/>
    </source>
</evidence>
<dbReference type="SUPFAM" id="SSF54791">
    <property type="entry name" value="Eukaryotic type KH-domain (KH-domain type I)"/>
    <property type="match status" value="1"/>
</dbReference>
<dbReference type="InterPro" id="IPR004087">
    <property type="entry name" value="KH_dom"/>
</dbReference>
<dbReference type="GO" id="GO:0005634">
    <property type="term" value="C:nucleus"/>
    <property type="evidence" value="ECO:0007669"/>
    <property type="project" value="TreeGrafter"/>
</dbReference>
<sequence length="352" mass="40404">MSRNVLAPPTQRMSNNRNYRVNMVHDDFGGSSKWNAANEKISKGYEEPDLYADDDYEEDIAECNIEQLSNGNYKLALHVPKSFYGGLIGFKGSTKRRIETESHTEIYVPRQNDSSNDLIIQSNDRKNVCAALRKIRLLVDSLRKRMKPTHFLAAPLNTGEVQKRFNELKKSILDAQLPGIDEDLFISERCIHLTLGVYVLLDDAERQKAITELNACRQWLTDLRTPFEMKIKGLEIMNDDPSSTTVLYAHVESPGLQEFADKCLKHFQSTGLCAIDNIERDSIKLHMTVLNARYRKEKLNKNDRNCFDARDILKRFGDFDFGTAQCNEVHMCVLNSSRDVDDFYKISSTLKF</sequence>
<gene>
    <name evidence="3" type="ORF">AWZ03_001756</name>
</gene>
<dbReference type="STRING" id="7232.A0A484BS92"/>
<name>A0A484BS92_DRONA</name>
<dbReference type="Pfam" id="PF00013">
    <property type="entry name" value="KH_1"/>
    <property type="match status" value="1"/>
</dbReference>
<keyword evidence="4" id="KW-1185">Reference proteome</keyword>
<dbReference type="EMBL" id="LSRL02000007">
    <property type="protein sequence ID" value="TDG51696.1"/>
    <property type="molecule type" value="Genomic_DNA"/>
</dbReference>
<dbReference type="Proteomes" id="UP000295192">
    <property type="component" value="Unassembled WGS sequence"/>
</dbReference>